<dbReference type="GO" id="GO:0036088">
    <property type="term" value="P:D-serine catabolic process"/>
    <property type="evidence" value="ECO:0007669"/>
    <property type="project" value="TreeGrafter"/>
</dbReference>
<dbReference type="Gene3D" id="3.20.20.10">
    <property type="entry name" value="Alanine racemase"/>
    <property type="match status" value="1"/>
</dbReference>
<evidence type="ECO:0000256" key="2">
    <source>
        <dbReference type="ARBA" id="ARBA00023239"/>
    </source>
</evidence>
<dbReference type="GO" id="GO:0008721">
    <property type="term" value="F:D-serine ammonia-lyase activity"/>
    <property type="evidence" value="ECO:0007669"/>
    <property type="project" value="TreeGrafter"/>
</dbReference>
<dbReference type="Gene3D" id="2.40.37.20">
    <property type="entry name" value="D-serine dehydratase-like domain"/>
    <property type="match status" value="1"/>
</dbReference>
<dbReference type="PANTHER" id="PTHR28004:SF2">
    <property type="entry name" value="D-SERINE DEHYDRATASE"/>
    <property type="match status" value="1"/>
</dbReference>
<dbReference type="InterPro" id="IPR001608">
    <property type="entry name" value="Ala_racemase_N"/>
</dbReference>
<dbReference type="InterPro" id="IPR026956">
    <property type="entry name" value="D-ser_dehydrat-like_dom"/>
</dbReference>
<dbReference type="SMART" id="SM01119">
    <property type="entry name" value="D-ser_dehydrat"/>
    <property type="match status" value="1"/>
</dbReference>
<dbReference type="InterPro" id="IPR029066">
    <property type="entry name" value="PLP-binding_barrel"/>
</dbReference>
<dbReference type="EMBL" id="BMGC01000001">
    <property type="protein sequence ID" value="GGB17253.1"/>
    <property type="molecule type" value="Genomic_DNA"/>
</dbReference>
<comment type="similarity">
    <text evidence="1">Belongs to the DSD1 family.</text>
</comment>
<dbReference type="InterPro" id="IPR042208">
    <property type="entry name" value="D-ser_dehydrat-like_sf"/>
</dbReference>
<dbReference type="SUPFAM" id="SSF51419">
    <property type="entry name" value="PLP-binding barrel"/>
    <property type="match status" value="1"/>
</dbReference>
<reference evidence="4" key="2">
    <citation type="submission" date="2020-09" db="EMBL/GenBank/DDBJ databases">
        <authorList>
            <person name="Sun Q."/>
            <person name="Zhou Y."/>
        </authorList>
    </citation>
    <scope>NUCLEOTIDE SEQUENCE</scope>
    <source>
        <strain evidence="4">CGMCC 1.12827</strain>
    </source>
</reference>
<gene>
    <name evidence="4" type="ORF">GCM10011489_01660</name>
</gene>
<protein>
    <recommendedName>
        <fullName evidence="3">D-serine dehydratase-like domain-containing protein</fullName>
    </recommendedName>
</protein>
<proteinExistence type="inferred from homology"/>
<dbReference type="Pfam" id="PF01168">
    <property type="entry name" value="Ala_racemase_N"/>
    <property type="match status" value="1"/>
</dbReference>
<keyword evidence="2" id="KW-0456">Lyase</keyword>
<name>A0A916SV07_9ACTN</name>
<evidence type="ECO:0000313" key="4">
    <source>
        <dbReference type="EMBL" id="GGB17253.1"/>
    </source>
</evidence>
<dbReference type="Pfam" id="PF14031">
    <property type="entry name" value="D-ser_dehydrat"/>
    <property type="match status" value="1"/>
</dbReference>
<feature type="domain" description="D-serine dehydratase-like" evidence="3">
    <location>
        <begin position="242"/>
        <end position="332"/>
    </location>
</feature>
<dbReference type="PANTHER" id="PTHR28004">
    <property type="entry name" value="ZGC:162816-RELATED"/>
    <property type="match status" value="1"/>
</dbReference>
<reference evidence="4" key="1">
    <citation type="journal article" date="2014" name="Int. J. Syst. Evol. Microbiol.">
        <title>Complete genome sequence of Corynebacterium casei LMG S-19264T (=DSM 44701T), isolated from a smear-ripened cheese.</title>
        <authorList>
            <consortium name="US DOE Joint Genome Institute (JGI-PGF)"/>
            <person name="Walter F."/>
            <person name="Albersmeier A."/>
            <person name="Kalinowski J."/>
            <person name="Ruckert C."/>
        </authorList>
    </citation>
    <scope>NUCLEOTIDE SEQUENCE</scope>
    <source>
        <strain evidence="4">CGMCC 1.12827</strain>
    </source>
</reference>
<evidence type="ECO:0000313" key="5">
    <source>
        <dbReference type="Proteomes" id="UP000621454"/>
    </source>
</evidence>
<dbReference type="AlphaFoldDB" id="A0A916SV07"/>
<dbReference type="InterPro" id="IPR051466">
    <property type="entry name" value="D-amino_acid_metab_enzyme"/>
</dbReference>
<accession>A0A916SV07</accession>
<evidence type="ECO:0000256" key="1">
    <source>
        <dbReference type="ARBA" id="ARBA00005323"/>
    </source>
</evidence>
<sequence length="348" mass="36451">MHTPFLALDDAITTRNVESMATHARDRGLDLRPHAKTHKMIELGNRQIDSGAIGLTVATIGEAEVFSAAGVDDLFIAYPLWLTPETASLLRQISDRARLRVGVGSIDGAQQLARLATDTPLSAMIELDSGHHRSGIDPHEAGTVADVLADGGIEVIGVFTFPGHSYAPGSPSSAAADEASTLAAGSEALRSAGCEPIVRSGGSTPSAAFTDADVTTEIRPGVYVFNDAQQVELGTCGLADVALTAYSTVVQRDGNRAIADSGSKILGADRPSWTTGFGRVIEDPDARIVALSEHHATIEFSSTAPPPGTIIHTVPNHVCTAVNLVDRVAITTDGEITGWWDVAARGRF</sequence>
<keyword evidence="5" id="KW-1185">Reference proteome</keyword>
<dbReference type="Proteomes" id="UP000621454">
    <property type="component" value="Unassembled WGS sequence"/>
</dbReference>
<evidence type="ECO:0000259" key="3">
    <source>
        <dbReference type="SMART" id="SM01119"/>
    </source>
</evidence>
<comment type="caution">
    <text evidence="4">The sequence shown here is derived from an EMBL/GenBank/DDBJ whole genome shotgun (WGS) entry which is preliminary data.</text>
</comment>
<organism evidence="4 5">
    <name type="scientific">Gordonia jinhuaensis</name>
    <dbReference type="NCBI Taxonomy" id="1517702"/>
    <lineage>
        <taxon>Bacteria</taxon>
        <taxon>Bacillati</taxon>
        <taxon>Actinomycetota</taxon>
        <taxon>Actinomycetes</taxon>
        <taxon>Mycobacteriales</taxon>
        <taxon>Gordoniaceae</taxon>
        <taxon>Gordonia</taxon>
    </lineage>
</organism>